<evidence type="ECO:0000313" key="2">
    <source>
        <dbReference type="Proteomes" id="UP000481861"/>
    </source>
</evidence>
<proteinExistence type="predicted"/>
<sequence length="458" mass="53208">MSALEQSAERLEEFKYKDYGILADIADWQRHMKILAQQIGRKREQRKTLQRHASTSFLFYVNNWEYVADFSHRELNKELKRCGQIECLELTAMLHSRLPRELRDLCYSYLCDEKIPISMEWNVERSLGSIIERYFEPFSPEATPPVLVFNTKYMDPQVAHEAAEWFYSRNTLSFLNLATFNRVLGGDYRHALVPSKTLMPSHFIRSLHLLLAADNDSHQRDFYRTCCGLEQGITSLRRSGQLNVHLEIFTPFHSSKNDISVDCAFYHVLEALRRLVYEEMYAGSVIRVTHRTRGRQRSSKRRCVSNFELAKDSWKTESDSYRALRFGRELRQLYTIRDRKAPAQHKELRGLFERRWGARCLVDWTAGDVEEMSREGVVRTVRTMRYGTTSRAWMCISTRSMAGSGEGKVLSEVIDPCSLPVPSDPDPDPDPPVPAIFHVTRACTDDVRWARGTGDLEQ</sequence>
<name>A0A7C8I3P6_9PLEO</name>
<dbReference type="EMBL" id="JAADJZ010000023">
    <property type="protein sequence ID" value="KAF2867332.1"/>
    <property type="molecule type" value="Genomic_DNA"/>
</dbReference>
<dbReference type="AlphaFoldDB" id="A0A7C8I3P6"/>
<comment type="caution">
    <text evidence="1">The sequence shown here is derived from an EMBL/GenBank/DDBJ whole genome shotgun (WGS) entry which is preliminary data.</text>
</comment>
<gene>
    <name evidence="1" type="ORF">BDV95DRAFT_598028</name>
</gene>
<organism evidence="1 2">
    <name type="scientific">Massariosphaeria phaeospora</name>
    <dbReference type="NCBI Taxonomy" id="100035"/>
    <lineage>
        <taxon>Eukaryota</taxon>
        <taxon>Fungi</taxon>
        <taxon>Dikarya</taxon>
        <taxon>Ascomycota</taxon>
        <taxon>Pezizomycotina</taxon>
        <taxon>Dothideomycetes</taxon>
        <taxon>Pleosporomycetidae</taxon>
        <taxon>Pleosporales</taxon>
        <taxon>Pleosporales incertae sedis</taxon>
        <taxon>Massariosphaeria</taxon>
    </lineage>
</organism>
<reference evidence="1 2" key="1">
    <citation type="submission" date="2020-01" db="EMBL/GenBank/DDBJ databases">
        <authorList>
            <consortium name="DOE Joint Genome Institute"/>
            <person name="Haridas S."/>
            <person name="Albert R."/>
            <person name="Binder M."/>
            <person name="Bloem J."/>
            <person name="Labutti K."/>
            <person name="Salamov A."/>
            <person name="Andreopoulos B."/>
            <person name="Baker S.E."/>
            <person name="Barry K."/>
            <person name="Bills G."/>
            <person name="Bluhm B.H."/>
            <person name="Cannon C."/>
            <person name="Castanera R."/>
            <person name="Culley D.E."/>
            <person name="Daum C."/>
            <person name="Ezra D."/>
            <person name="Gonzalez J.B."/>
            <person name="Henrissat B."/>
            <person name="Kuo A."/>
            <person name="Liang C."/>
            <person name="Lipzen A."/>
            <person name="Lutzoni F."/>
            <person name="Magnuson J."/>
            <person name="Mondo S."/>
            <person name="Nolan M."/>
            <person name="Ohm R."/>
            <person name="Pangilinan J."/>
            <person name="Park H.-J.H."/>
            <person name="Ramirez L."/>
            <person name="Alfaro M."/>
            <person name="Sun H."/>
            <person name="Tritt A."/>
            <person name="Yoshinaga Y."/>
            <person name="Zwiers L.-H.L."/>
            <person name="Turgeon B.G."/>
            <person name="Goodwin S.B."/>
            <person name="Spatafora J.W."/>
            <person name="Crous P.W."/>
            <person name="Grigoriev I.V."/>
        </authorList>
    </citation>
    <scope>NUCLEOTIDE SEQUENCE [LARGE SCALE GENOMIC DNA]</scope>
    <source>
        <strain evidence="1 2">CBS 611.86</strain>
    </source>
</reference>
<dbReference type="Proteomes" id="UP000481861">
    <property type="component" value="Unassembled WGS sequence"/>
</dbReference>
<evidence type="ECO:0000313" key="1">
    <source>
        <dbReference type="EMBL" id="KAF2867332.1"/>
    </source>
</evidence>
<dbReference type="OrthoDB" id="3801226at2759"/>
<keyword evidence="2" id="KW-1185">Reference proteome</keyword>
<protein>
    <submittedName>
        <fullName evidence="1">Uncharacterized protein</fullName>
    </submittedName>
</protein>
<accession>A0A7C8I3P6</accession>